<evidence type="ECO:0000256" key="3">
    <source>
        <dbReference type="ARBA" id="ARBA00022692"/>
    </source>
</evidence>
<dbReference type="PROSITE" id="PS50850">
    <property type="entry name" value="MFS"/>
    <property type="match status" value="1"/>
</dbReference>
<keyword evidence="6" id="KW-0046">Antibiotic resistance</keyword>
<dbReference type="InterPro" id="IPR011701">
    <property type="entry name" value="MFS"/>
</dbReference>
<feature type="non-terminal residue" evidence="9">
    <location>
        <position position="1"/>
    </location>
</feature>
<evidence type="ECO:0000256" key="1">
    <source>
        <dbReference type="ARBA" id="ARBA00004651"/>
    </source>
</evidence>
<dbReference type="EMBL" id="LGUT01004442">
    <property type="protein sequence ID" value="KOG49417.1"/>
    <property type="molecule type" value="Genomic_DNA"/>
</dbReference>
<feature type="transmembrane region" description="Helical" evidence="7">
    <location>
        <begin position="158"/>
        <end position="175"/>
    </location>
</feature>
<dbReference type="Gene3D" id="1.20.1720.10">
    <property type="entry name" value="Multidrug resistance protein D"/>
    <property type="match status" value="1"/>
</dbReference>
<organism evidence="9 10">
    <name type="scientific">Streptomyces varsoviensis</name>
    <dbReference type="NCBI Taxonomy" id="67373"/>
    <lineage>
        <taxon>Bacteria</taxon>
        <taxon>Bacillati</taxon>
        <taxon>Actinomycetota</taxon>
        <taxon>Actinomycetes</taxon>
        <taxon>Kitasatosporales</taxon>
        <taxon>Streptomycetaceae</taxon>
        <taxon>Streptomyces</taxon>
    </lineage>
</organism>
<evidence type="ECO:0000256" key="5">
    <source>
        <dbReference type="ARBA" id="ARBA00023136"/>
    </source>
</evidence>
<dbReference type="Proteomes" id="UP000037020">
    <property type="component" value="Unassembled WGS sequence"/>
</dbReference>
<dbReference type="SUPFAM" id="SSF103473">
    <property type="entry name" value="MFS general substrate transporter"/>
    <property type="match status" value="1"/>
</dbReference>
<keyword evidence="3 7" id="KW-0812">Transmembrane</keyword>
<feature type="transmembrane region" description="Helical" evidence="7">
    <location>
        <begin position="96"/>
        <end position="117"/>
    </location>
</feature>
<dbReference type="PANTHER" id="PTHR42718:SF9">
    <property type="entry name" value="MAJOR FACILITATOR SUPERFAMILY MULTIDRUG TRANSPORTER MFSC"/>
    <property type="match status" value="1"/>
</dbReference>
<evidence type="ECO:0000313" key="9">
    <source>
        <dbReference type="EMBL" id="KOG49417.1"/>
    </source>
</evidence>
<sequence length="176" mass="18459">RIGRRRVFQAGLVVFTVSSALCSMAPSLSWLVAFRMLQAVGGSMLNPVAMSIITNTFTEPKERARAIGVWGGVVGISMAAGPVVGGLLVQSVGWRSIFWINLPVGLAALLLTIRYVPESRAPEPRRPDPVGQLLVIGVLGAVTYAIIETPGAGWDSPLIIGCAAVAAASLAGLLYY</sequence>
<dbReference type="PANTHER" id="PTHR42718">
    <property type="entry name" value="MAJOR FACILITATOR SUPERFAMILY MULTIDRUG TRANSPORTER MFSC"/>
    <property type="match status" value="1"/>
</dbReference>
<evidence type="ECO:0000256" key="6">
    <source>
        <dbReference type="ARBA" id="ARBA00023251"/>
    </source>
</evidence>
<evidence type="ECO:0000256" key="4">
    <source>
        <dbReference type="ARBA" id="ARBA00022989"/>
    </source>
</evidence>
<feature type="transmembrane region" description="Helical" evidence="7">
    <location>
        <begin position="129"/>
        <end position="146"/>
    </location>
</feature>
<evidence type="ECO:0000256" key="2">
    <source>
        <dbReference type="ARBA" id="ARBA00022448"/>
    </source>
</evidence>
<accession>A0ABR5IS13</accession>
<keyword evidence="5 7" id="KW-0472">Membrane</keyword>
<comment type="caution">
    <text evidence="9">The sequence shown here is derived from an EMBL/GenBank/DDBJ whole genome shotgun (WGS) entry which is preliminary data.</text>
</comment>
<gene>
    <name evidence="9" type="ORF">ADK38_44990</name>
</gene>
<feature type="non-terminal residue" evidence="9">
    <location>
        <position position="176"/>
    </location>
</feature>
<evidence type="ECO:0000256" key="7">
    <source>
        <dbReference type="SAM" id="Phobius"/>
    </source>
</evidence>
<dbReference type="InterPro" id="IPR036259">
    <property type="entry name" value="MFS_trans_sf"/>
</dbReference>
<proteinExistence type="predicted"/>
<dbReference type="InterPro" id="IPR020846">
    <property type="entry name" value="MFS_dom"/>
</dbReference>
<dbReference type="CDD" id="cd17321">
    <property type="entry name" value="MFS_MMR_MDR_like"/>
    <property type="match status" value="1"/>
</dbReference>
<keyword evidence="4 7" id="KW-1133">Transmembrane helix</keyword>
<dbReference type="Pfam" id="PF07690">
    <property type="entry name" value="MFS_1"/>
    <property type="match status" value="1"/>
</dbReference>
<feature type="transmembrane region" description="Helical" evidence="7">
    <location>
        <begin position="66"/>
        <end position="90"/>
    </location>
</feature>
<evidence type="ECO:0000259" key="8">
    <source>
        <dbReference type="PROSITE" id="PS50850"/>
    </source>
</evidence>
<keyword evidence="10" id="KW-1185">Reference proteome</keyword>
<keyword evidence="2" id="KW-0813">Transport</keyword>
<name>A0ABR5IS13_9ACTN</name>
<evidence type="ECO:0000313" key="10">
    <source>
        <dbReference type="Proteomes" id="UP000037020"/>
    </source>
</evidence>
<feature type="domain" description="Major facilitator superfamily (MFS) profile" evidence="8">
    <location>
        <begin position="1"/>
        <end position="176"/>
    </location>
</feature>
<reference evidence="9 10" key="1">
    <citation type="submission" date="2015-07" db="EMBL/GenBank/DDBJ databases">
        <authorList>
            <person name="Ju K.-S."/>
            <person name="Doroghazi J.R."/>
            <person name="Metcalf W.W."/>
        </authorList>
    </citation>
    <scope>NUCLEOTIDE SEQUENCE [LARGE SCALE GENOMIC DNA]</scope>
    <source>
        <strain evidence="9 10">NRRL B-3589</strain>
    </source>
</reference>
<comment type="subcellular location">
    <subcellularLocation>
        <location evidence="1">Cell membrane</location>
        <topology evidence="1">Multi-pass membrane protein</topology>
    </subcellularLocation>
</comment>
<protein>
    <submittedName>
        <fullName evidence="9">MFS transporter</fullName>
    </submittedName>
</protein>